<feature type="domain" description="SIAH-type" evidence="12">
    <location>
        <begin position="513"/>
        <end position="574"/>
    </location>
</feature>
<organism evidence="13 14">
    <name type="scientific">Brassicogethes aeneus</name>
    <name type="common">Rape pollen beetle</name>
    <name type="synonym">Meligethes aeneus</name>
    <dbReference type="NCBI Taxonomy" id="1431903"/>
    <lineage>
        <taxon>Eukaryota</taxon>
        <taxon>Metazoa</taxon>
        <taxon>Ecdysozoa</taxon>
        <taxon>Arthropoda</taxon>
        <taxon>Hexapoda</taxon>
        <taxon>Insecta</taxon>
        <taxon>Pterygota</taxon>
        <taxon>Neoptera</taxon>
        <taxon>Endopterygota</taxon>
        <taxon>Coleoptera</taxon>
        <taxon>Polyphaga</taxon>
        <taxon>Cucujiformia</taxon>
        <taxon>Nitidulidae</taxon>
        <taxon>Meligethinae</taxon>
        <taxon>Brassicogethes</taxon>
    </lineage>
</organism>
<sequence length="948" mass="108125">MANETMNQFTDDLFRQKIFHCNICDELCTSDIFLVKGKGNVCAICLKEKCQKEIKSKAILNSALMLIIAKLILPCKFKSKGCDERVEYKKYSKHINGTCDFKVKPCPMTKFNLESCDWRGNTLEFSGHILRNHQDQVVKSENNIFNVETSLAETFNVMLLSDDYRNCLLKTSVVGDKFYYSLTPVGKSEENMEYTVVHKRIQTFTSSKVSKHSNDLVLKTIGTLTKLNGFYDEQNLNKNPNATVVDINLLKHLADENNMISNEFNLNPNGLDENMLKLLQCPVCMSVMRPPIYQCNSGHSICNKCRGNVRSCPTCRGELGSVRNYGLESFTSNVKYPCKFKISGCKVTGVEGEIKKHEESCMVNKHKCPICPEFLHTNDISKHVEAKHRDCILKDKRYKIQYYSKCHGYKVYDSKLFRISYHTENSYVYFAAELICPIEDPSKMANETMNQFTDDLLKKKIFHCQICDELCTSDIFLVQGKGNVCANCLEEKCGKEMKSRAELNTALILIIARLMLPCKFNSKGCDERMDSKSYSQHVEGCYFKMNPCPMKILEDCDWSGSISEFSGHILKNHQDQVIKSENNIFNVETSLAEPFNVKLLSDDYQNCLLKTSVVDDKLYYSLTPVGKSEENMEYTVVHKSIQTFTSSKVSKHSNDLVLKTIGTLTKLNGFYDEQNLNKNPNATVVDINLLKHLADENNMISNEFNLNPNGLDENMLKLLQCPGCMSVMRPPIYQCNSGHSICNKCRGNVRSCPTCRGELGSVRNYGLESFTSNVKYPCKFKISGCKVTGAEGEIKKHEESCMVSIRKCPICPEFVNTNDISKHVEDKHRDCILKNKRYKIQHYSKCHGYKVYDSKLFRISYHTENSCVYFAAELISPNVDPSEYFCKVRFYKNKMSTTVDKSMLSTCLKEEPLFPGFKIKGNVRIPVDDFEKFSFSIKGGYDSIQLVV</sequence>
<dbReference type="Pfam" id="PF21362">
    <property type="entry name" value="Sina_RING"/>
    <property type="match status" value="2"/>
</dbReference>
<evidence type="ECO:0000256" key="1">
    <source>
        <dbReference type="ARBA" id="ARBA00000900"/>
    </source>
</evidence>
<evidence type="ECO:0000256" key="4">
    <source>
        <dbReference type="ARBA" id="ARBA00012483"/>
    </source>
</evidence>
<evidence type="ECO:0000256" key="8">
    <source>
        <dbReference type="ARBA" id="ARBA00022786"/>
    </source>
</evidence>
<evidence type="ECO:0000256" key="9">
    <source>
        <dbReference type="ARBA" id="ARBA00022833"/>
    </source>
</evidence>
<reference evidence="13" key="1">
    <citation type="submission" date="2021-12" db="EMBL/GenBank/DDBJ databases">
        <authorList>
            <person name="King R."/>
        </authorList>
    </citation>
    <scope>NUCLEOTIDE SEQUENCE</scope>
</reference>
<dbReference type="InterPro" id="IPR013083">
    <property type="entry name" value="Znf_RING/FYVE/PHD"/>
</dbReference>
<keyword evidence="7 10" id="KW-0863">Zinc-finger</keyword>
<evidence type="ECO:0000259" key="11">
    <source>
        <dbReference type="PROSITE" id="PS50089"/>
    </source>
</evidence>
<dbReference type="Gene3D" id="3.30.40.10">
    <property type="entry name" value="Zinc/RING finger domain, C3HC4 (zinc finger)"/>
    <property type="match status" value="6"/>
</dbReference>
<dbReference type="InterPro" id="IPR013010">
    <property type="entry name" value="Znf_SIAH"/>
</dbReference>
<evidence type="ECO:0000256" key="6">
    <source>
        <dbReference type="ARBA" id="ARBA00022723"/>
    </source>
</evidence>
<feature type="domain" description="SIAH-type" evidence="12">
    <location>
        <begin position="70"/>
        <end position="134"/>
    </location>
</feature>
<dbReference type="PROSITE" id="PS50089">
    <property type="entry name" value="ZF_RING_2"/>
    <property type="match status" value="2"/>
</dbReference>
<dbReference type="Pfam" id="PF21361">
    <property type="entry name" value="Sina_ZnF"/>
    <property type="match status" value="4"/>
</dbReference>
<feature type="domain" description="SIAH-type" evidence="12">
    <location>
        <begin position="333"/>
        <end position="389"/>
    </location>
</feature>
<accession>A0A9P0FE66</accession>
<comment type="catalytic activity">
    <reaction evidence="1">
        <text>S-ubiquitinyl-[E2 ubiquitin-conjugating enzyme]-L-cysteine + [acceptor protein]-L-lysine = [E2 ubiquitin-conjugating enzyme]-L-cysteine + N(6)-ubiquitinyl-[acceptor protein]-L-lysine.</text>
        <dbReference type="EC" id="2.3.2.27"/>
    </reaction>
</comment>
<proteinExistence type="inferred from homology"/>
<dbReference type="SUPFAM" id="SSF57850">
    <property type="entry name" value="RING/U-box"/>
    <property type="match status" value="2"/>
</dbReference>
<feature type="domain" description="SIAH-type" evidence="12">
    <location>
        <begin position="773"/>
        <end position="829"/>
    </location>
</feature>
<dbReference type="AlphaFoldDB" id="A0A9P0FE66"/>
<comment type="similarity">
    <text evidence="3">Belongs to the SINA (Seven in absentia) family.</text>
</comment>
<dbReference type="GO" id="GO:0043161">
    <property type="term" value="P:proteasome-mediated ubiquitin-dependent protein catabolic process"/>
    <property type="evidence" value="ECO:0007669"/>
    <property type="project" value="TreeGrafter"/>
</dbReference>
<gene>
    <name evidence="13" type="ORF">MELIAE_LOCUS3448</name>
</gene>
<evidence type="ECO:0000256" key="3">
    <source>
        <dbReference type="ARBA" id="ARBA00009119"/>
    </source>
</evidence>
<dbReference type="GO" id="GO:0005737">
    <property type="term" value="C:cytoplasm"/>
    <property type="evidence" value="ECO:0007669"/>
    <property type="project" value="TreeGrafter"/>
</dbReference>
<comment type="pathway">
    <text evidence="2">Protein modification; protein ubiquitination.</text>
</comment>
<evidence type="ECO:0000256" key="5">
    <source>
        <dbReference type="ARBA" id="ARBA00022679"/>
    </source>
</evidence>
<name>A0A9P0FE66_BRAAE</name>
<dbReference type="InterPro" id="IPR004162">
    <property type="entry name" value="SINA-like_animal"/>
</dbReference>
<feature type="domain" description="RING-type" evidence="11">
    <location>
        <begin position="281"/>
        <end position="316"/>
    </location>
</feature>
<dbReference type="SMART" id="SM00184">
    <property type="entry name" value="RING"/>
    <property type="match status" value="2"/>
</dbReference>
<evidence type="ECO:0000313" key="14">
    <source>
        <dbReference type="Proteomes" id="UP001154078"/>
    </source>
</evidence>
<evidence type="ECO:0000259" key="12">
    <source>
        <dbReference type="PROSITE" id="PS51081"/>
    </source>
</evidence>
<keyword evidence="8" id="KW-0833">Ubl conjugation pathway</keyword>
<evidence type="ECO:0000256" key="2">
    <source>
        <dbReference type="ARBA" id="ARBA00004906"/>
    </source>
</evidence>
<evidence type="ECO:0000256" key="7">
    <source>
        <dbReference type="ARBA" id="ARBA00022771"/>
    </source>
</evidence>
<dbReference type="InterPro" id="IPR049548">
    <property type="entry name" value="Sina-like_RING"/>
</dbReference>
<dbReference type="SUPFAM" id="SSF49599">
    <property type="entry name" value="TRAF domain-like"/>
    <property type="match status" value="4"/>
</dbReference>
<keyword evidence="5" id="KW-0808">Transferase</keyword>
<keyword evidence="9" id="KW-0862">Zinc</keyword>
<dbReference type="GO" id="GO:0031624">
    <property type="term" value="F:ubiquitin conjugating enzyme binding"/>
    <property type="evidence" value="ECO:0007669"/>
    <property type="project" value="TreeGrafter"/>
</dbReference>
<keyword evidence="6" id="KW-0479">Metal-binding</keyword>
<feature type="domain" description="RING-type" evidence="11">
    <location>
        <begin position="721"/>
        <end position="756"/>
    </location>
</feature>
<dbReference type="EC" id="2.3.2.27" evidence="4"/>
<dbReference type="PROSITE" id="PS51081">
    <property type="entry name" value="ZF_SIAH"/>
    <property type="match status" value="4"/>
</dbReference>
<dbReference type="PANTHER" id="PTHR45877">
    <property type="entry name" value="E3 UBIQUITIN-PROTEIN LIGASE SIAH2"/>
    <property type="match status" value="1"/>
</dbReference>
<dbReference type="GO" id="GO:0008270">
    <property type="term" value="F:zinc ion binding"/>
    <property type="evidence" value="ECO:0007669"/>
    <property type="project" value="UniProtKB-KW"/>
</dbReference>
<dbReference type="OrthoDB" id="620422at2759"/>
<dbReference type="EMBL" id="OV121133">
    <property type="protein sequence ID" value="CAH0550687.1"/>
    <property type="molecule type" value="Genomic_DNA"/>
</dbReference>
<evidence type="ECO:0000313" key="13">
    <source>
        <dbReference type="EMBL" id="CAH0550687.1"/>
    </source>
</evidence>
<dbReference type="GO" id="GO:0061630">
    <property type="term" value="F:ubiquitin protein ligase activity"/>
    <property type="evidence" value="ECO:0007669"/>
    <property type="project" value="UniProtKB-EC"/>
</dbReference>
<dbReference type="PANTHER" id="PTHR45877:SF2">
    <property type="entry name" value="E3 UBIQUITIN-PROTEIN LIGASE SINA-RELATED"/>
    <property type="match status" value="1"/>
</dbReference>
<evidence type="ECO:0000256" key="10">
    <source>
        <dbReference type="PROSITE-ProRule" id="PRU00455"/>
    </source>
</evidence>
<keyword evidence="14" id="KW-1185">Reference proteome</keyword>
<protein>
    <recommendedName>
        <fullName evidence="4">RING-type E3 ubiquitin transferase</fullName>
        <ecNumber evidence="4">2.3.2.27</ecNumber>
    </recommendedName>
</protein>
<dbReference type="InterPro" id="IPR001841">
    <property type="entry name" value="Znf_RING"/>
</dbReference>
<dbReference type="Proteomes" id="UP001154078">
    <property type="component" value="Chromosome 2"/>
</dbReference>